<sequence length="69" mass="7842">MESTSLDKTTTGEEAFEKLMEELEPLDYNDTSENSEVRVTDLNEILGLDSSEEVFDKLIEELEPYDAHG</sequence>
<evidence type="ECO:0000313" key="1">
    <source>
        <dbReference type="EMBL" id="GCB62960.1"/>
    </source>
</evidence>
<comment type="caution">
    <text evidence="1">The sequence shown here is derived from an EMBL/GenBank/DDBJ whole genome shotgun (WGS) entry which is preliminary data.</text>
</comment>
<dbReference type="EMBL" id="BFAA01001280">
    <property type="protein sequence ID" value="GCB62960.1"/>
    <property type="molecule type" value="Genomic_DNA"/>
</dbReference>
<keyword evidence="2" id="KW-1185">Reference proteome</keyword>
<proteinExistence type="predicted"/>
<gene>
    <name evidence="1" type="ORF">scyTo_0004330</name>
</gene>
<accession>A0A401NQ02</accession>
<reference evidence="1 2" key="1">
    <citation type="journal article" date="2018" name="Nat. Ecol. Evol.">
        <title>Shark genomes provide insights into elasmobranch evolution and the origin of vertebrates.</title>
        <authorList>
            <person name="Hara Y"/>
            <person name="Yamaguchi K"/>
            <person name="Onimaru K"/>
            <person name="Kadota M"/>
            <person name="Koyanagi M"/>
            <person name="Keeley SD"/>
            <person name="Tatsumi K"/>
            <person name="Tanaka K"/>
            <person name="Motone F"/>
            <person name="Kageyama Y"/>
            <person name="Nozu R"/>
            <person name="Adachi N"/>
            <person name="Nishimura O"/>
            <person name="Nakagawa R"/>
            <person name="Tanegashima C"/>
            <person name="Kiyatake I"/>
            <person name="Matsumoto R"/>
            <person name="Murakumo K"/>
            <person name="Nishida K"/>
            <person name="Terakita A"/>
            <person name="Kuratani S"/>
            <person name="Sato K"/>
            <person name="Hyodo S Kuraku.S."/>
        </authorList>
    </citation>
    <scope>NUCLEOTIDE SEQUENCE [LARGE SCALE GENOMIC DNA]</scope>
</reference>
<name>A0A401NQ02_SCYTO</name>
<dbReference type="AlphaFoldDB" id="A0A401NQ02"/>
<organism evidence="1 2">
    <name type="scientific">Scyliorhinus torazame</name>
    <name type="common">Cloudy catshark</name>
    <name type="synonym">Catulus torazame</name>
    <dbReference type="NCBI Taxonomy" id="75743"/>
    <lineage>
        <taxon>Eukaryota</taxon>
        <taxon>Metazoa</taxon>
        <taxon>Chordata</taxon>
        <taxon>Craniata</taxon>
        <taxon>Vertebrata</taxon>
        <taxon>Chondrichthyes</taxon>
        <taxon>Elasmobranchii</taxon>
        <taxon>Galeomorphii</taxon>
        <taxon>Galeoidea</taxon>
        <taxon>Carcharhiniformes</taxon>
        <taxon>Scyliorhinidae</taxon>
        <taxon>Scyliorhinus</taxon>
    </lineage>
</organism>
<protein>
    <submittedName>
        <fullName evidence="1">Uncharacterized protein</fullName>
    </submittedName>
</protein>
<dbReference type="Proteomes" id="UP000288216">
    <property type="component" value="Unassembled WGS sequence"/>
</dbReference>
<dbReference type="OrthoDB" id="10666477at2759"/>
<evidence type="ECO:0000313" key="2">
    <source>
        <dbReference type="Proteomes" id="UP000288216"/>
    </source>
</evidence>